<dbReference type="OrthoDB" id="3261136at2759"/>
<evidence type="ECO:0000313" key="3">
    <source>
        <dbReference type="Proteomes" id="UP000565441"/>
    </source>
</evidence>
<evidence type="ECO:0000256" key="1">
    <source>
        <dbReference type="SAM" id="MobiDB-lite"/>
    </source>
</evidence>
<dbReference type="AlphaFoldDB" id="A0A8H5H473"/>
<keyword evidence="3" id="KW-1185">Reference proteome</keyword>
<dbReference type="Proteomes" id="UP000565441">
    <property type="component" value="Unassembled WGS sequence"/>
</dbReference>
<sequence length="700" mass="79314">MTTAGDRWTRPDNVWRSHGPTDPIISCDVDPGLRPPITDHLPIITEVELPVARTSSPPSRNFHCADWPKFSDVLAEKLLLRSPAGRITSKDEFDTKVSTLTAIIQEVIATNDIVPMKKPCPFSKRWWCSELTELKHARSHASNEAYKFRDVRDHPSKAEHKRLSQAMADKIMQSRREHWVDWLENIDARQIYTANKYAVNEPSDFSSDRVPDLRTTVDGAPKIASTNREKAAALAESFFPPPPTSSSIPLSAYPFPALTYAADVWYTGIHNSPSGKKRLGSIAVTRKLIPVQRRAAKLVTGSLSTTAGDVLDVHTNLLPVDLLYHKILQRAAVRLASLPDSHPLHGPVRNAAQRYVKRHRSPLHNLFFTTGVDPRTVETVLPTRRRPNYAPSFSTHIEDNKASALREANRIHDLAPALNNQRPHPGHYLLDHVHSAAEKLHVTQDRLARADARSAAKRRGNPWTDRRRRVIDIQIHWTPGHVDFDPNERADELAKTAAQGTTSSTNLLPVYLRRKPLPASIPALRQEHLTALRATWKKRWKKSPRFSAINAIDKSLPSKKFLKLVEYLDCRRSATVAQLRTGHSPLNQHLFRIHRAESPSCPHCLGITVETVRHYLLICPRYQHERHLHLRRNLKRKAESISYLLTSPDALKHLLRFVHATKRFKTSAQSARCLAAERAHEINTRARQPAARPNPLLHHI</sequence>
<dbReference type="InterPro" id="IPR036397">
    <property type="entry name" value="RNaseH_sf"/>
</dbReference>
<dbReference type="Gene3D" id="3.30.420.10">
    <property type="entry name" value="Ribonuclease H-like superfamily/Ribonuclease H"/>
    <property type="match status" value="1"/>
</dbReference>
<proteinExistence type="predicted"/>
<evidence type="ECO:0000313" key="2">
    <source>
        <dbReference type="EMBL" id="KAF5376422.1"/>
    </source>
</evidence>
<gene>
    <name evidence="2" type="ORF">D9615_008637</name>
</gene>
<organism evidence="2 3">
    <name type="scientific">Tricholomella constricta</name>
    <dbReference type="NCBI Taxonomy" id="117010"/>
    <lineage>
        <taxon>Eukaryota</taxon>
        <taxon>Fungi</taxon>
        <taxon>Dikarya</taxon>
        <taxon>Basidiomycota</taxon>
        <taxon>Agaricomycotina</taxon>
        <taxon>Agaricomycetes</taxon>
        <taxon>Agaricomycetidae</taxon>
        <taxon>Agaricales</taxon>
        <taxon>Tricholomatineae</taxon>
        <taxon>Lyophyllaceae</taxon>
        <taxon>Tricholomella</taxon>
    </lineage>
</organism>
<dbReference type="GO" id="GO:0003676">
    <property type="term" value="F:nucleic acid binding"/>
    <property type="evidence" value="ECO:0007669"/>
    <property type="project" value="InterPro"/>
</dbReference>
<reference evidence="2 3" key="1">
    <citation type="journal article" date="2020" name="ISME J.">
        <title>Uncovering the hidden diversity of litter-decomposition mechanisms in mushroom-forming fungi.</title>
        <authorList>
            <person name="Floudas D."/>
            <person name="Bentzer J."/>
            <person name="Ahren D."/>
            <person name="Johansson T."/>
            <person name="Persson P."/>
            <person name="Tunlid A."/>
        </authorList>
    </citation>
    <scope>NUCLEOTIDE SEQUENCE [LARGE SCALE GENOMIC DNA]</scope>
    <source>
        <strain evidence="2 3">CBS 661.87</strain>
    </source>
</reference>
<dbReference type="EMBL" id="JAACJP010000028">
    <property type="protein sequence ID" value="KAF5376422.1"/>
    <property type="molecule type" value="Genomic_DNA"/>
</dbReference>
<accession>A0A8H5H473</accession>
<dbReference type="InterPro" id="IPR012337">
    <property type="entry name" value="RNaseH-like_sf"/>
</dbReference>
<evidence type="ECO:0008006" key="4">
    <source>
        <dbReference type="Google" id="ProtNLM"/>
    </source>
</evidence>
<comment type="caution">
    <text evidence="2">The sequence shown here is derived from an EMBL/GenBank/DDBJ whole genome shotgun (WGS) entry which is preliminary data.</text>
</comment>
<feature type="region of interest" description="Disordered" evidence="1">
    <location>
        <begin position="1"/>
        <end position="21"/>
    </location>
</feature>
<name>A0A8H5H473_9AGAR</name>
<dbReference type="SUPFAM" id="SSF53098">
    <property type="entry name" value="Ribonuclease H-like"/>
    <property type="match status" value="1"/>
</dbReference>
<protein>
    <recommendedName>
        <fullName evidence="4">RNase H type-1 domain-containing protein</fullName>
    </recommendedName>
</protein>